<organism evidence="1 4">
    <name type="scientific">Fusarium oxysporum f. sp. lycopersici (strain 4287 / CBS 123668 / FGSC 9935 / NRRL 34936)</name>
    <name type="common">Fusarium vascular wilt of tomato</name>
    <dbReference type="NCBI Taxonomy" id="426428"/>
    <lineage>
        <taxon>Eukaryota</taxon>
        <taxon>Fungi</taxon>
        <taxon>Dikarya</taxon>
        <taxon>Ascomycota</taxon>
        <taxon>Pezizomycotina</taxon>
        <taxon>Sordariomycetes</taxon>
        <taxon>Hypocreomycetidae</taxon>
        <taxon>Hypocreales</taxon>
        <taxon>Nectriaceae</taxon>
        <taxon>Fusarium</taxon>
        <taxon>Fusarium oxysporum species complex</taxon>
    </lineage>
</organism>
<accession>A0A0J9WM50</accession>
<proteinExistence type="predicted"/>
<protein>
    <submittedName>
        <fullName evidence="1">Uncharacterized protein</fullName>
    </submittedName>
</protein>
<dbReference type="KEGG" id="fox:FOXG_22402"/>
<dbReference type="RefSeq" id="XP_018242962.1">
    <property type="nucleotide sequence ID" value="XM_018399670.1"/>
</dbReference>
<dbReference type="KEGG" id="fox:FOXG_22310"/>
<dbReference type="GeneID" id="28960162"/>
<reference evidence="1" key="1">
    <citation type="submission" date="2007-04" db="EMBL/GenBank/DDBJ databases">
        <authorList>
            <consortium name="The Broad Institute Genome Sequencing Platform"/>
            <person name="Birren B."/>
            <person name="Lander E."/>
            <person name="Galagan J."/>
            <person name="Nusbaum C."/>
            <person name="Devon K."/>
            <person name="Ma L.-J."/>
            <person name="Jaffe D."/>
            <person name="Butler J."/>
            <person name="Alvarez P."/>
            <person name="Gnerre S."/>
            <person name="Grabherr M."/>
            <person name="Kleber M."/>
            <person name="Mauceli E."/>
            <person name="Brockman W."/>
            <person name="MacCallum I.A."/>
            <person name="Young S."/>
            <person name="LaButti K."/>
            <person name="DeCaprio D."/>
            <person name="Crawford M."/>
            <person name="Koehrsen M."/>
            <person name="Engels R."/>
            <person name="Montgomery P."/>
            <person name="Pearson M."/>
            <person name="Howarth C."/>
            <person name="Larson L."/>
            <person name="White J."/>
            <person name="O'Leary S."/>
            <person name="Kodira C."/>
            <person name="Zeng Q."/>
            <person name="Yandava C."/>
            <person name="Alvarado L."/>
            <person name="Kistler C."/>
            <person name="Shim W.-B."/>
            <person name="Kang S."/>
            <person name="Woloshuk C."/>
        </authorList>
    </citation>
    <scope>NUCLEOTIDE SEQUENCE</scope>
    <source>
        <strain evidence="1">4287</strain>
    </source>
</reference>
<name>A0A0J9WM50_FUSO4</name>
<dbReference type="RefSeq" id="XP_018256669.1">
    <property type="nucleotide sequence ID" value="XM_018402712.1"/>
</dbReference>
<sequence length="152" mass="17244">MVRDTQNLTEAHSEKRLVVLSHSAKASLHDSAIRYDPGCRTVSEAQDNPLFEEQMVSKLRETTDMAALRRAIPHICTRNSSGRRGKRWNDMAFDAQVFCGCYYTIFYSIPPSVFLRCEKSVMSFGVQAERENAPWLSSIRMLQASDFVSGVM</sequence>
<reference evidence="1" key="2">
    <citation type="journal article" date="2010" name="Nature">
        <title>Comparative genomics reveals mobile pathogenicity chromosomes in Fusarium.</title>
        <authorList>
            <person name="Ma L.J."/>
            <person name="van der Does H.C."/>
            <person name="Borkovich K.A."/>
            <person name="Coleman J.J."/>
            <person name="Daboussi M.J."/>
            <person name="Di Pietro A."/>
            <person name="Dufresne M."/>
            <person name="Freitag M."/>
            <person name="Grabherr M."/>
            <person name="Henrissat B."/>
            <person name="Houterman P.M."/>
            <person name="Kang S."/>
            <person name="Shim W.B."/>
            <person name="Woloshuk C."/>
            <person name="Xie X."/>
            <person name="Xu J.R."/>
            <person name="Antoniw J."/>
            <person name="Baker S.E."/>
            <person name="Bluhm B.H."/>
            <person name="Breakspear A."/>
            <person name="Brown D.W."/>
            <person name="Butchko R.A."/>
            <person name="Chapman S."/>
            <person name="Coulson R."/>
            <person name="Coutinho P.M."/>
            <person name="Danchin E.G."/>
            <person name="Diener A."/>
            <person name="Gale L.R."/>
            <person name="Gardiner D.M."/>
            <person name="Goff S."/>
            <person name="Hammond-Kosack K.E."/>
            <person name="Hilburn K."/>
            <person name="Hua-Van A."/>
            <person name="Jonkers W."/>
            <person name="Kazan K."/>
            <person name="Kodira C.D."/>
            <person name="Koehrsen M."/>
            <person name="Kumar L."/>
            <person name="Lee Y.H."/>
            <person name="Li L."/>
            <person name="Manners J.M."/>
            <person name="Miranda-Saavedra D."/>
            <person name="Mukherjee M."/>
            <person name="Park G."/>
            <person name="Park J."/>
            <person name="Park S.Y."/>
            <person name="Proctor R.H."/>
            <person name="Regev A."/>
            <person name="Ruiz-Roldan M.C."/>
            <person name="Sain D."/>
            <person name="Sakthikumar S."/>
            <person name="Sykes S."/>
            <person name="Schwartz D.C."/>
            <person name="Turgeon B.G."/>
            <person name="Wapinski I."/>
            <person name="Yoder O."/>
            <person name="Young S."/>
            <person name="Zeng Q."/>
            <person name="Zhou S."/>
            <person name="Galagan J."/>
            <person name="Cuomo C.A."/>
            <person name="Kistler H.C."/>
            <person name="Rep M."/>
        </authorList>
    </citation>
    <scope>NUCLEOTIDE SEQUENCE [LARGE SCALE GENOMIC DNA]</scope>
    <source>
        <strain evidence="1">4287</strain>
    </source>
</reference>
<dbReference type="EMBL" id="DS231727">
    <property type="protein sequence ID" value="KNB18624.1"/>
    <property type="molecule type" value="Genomic_DNA"/>
</dbReference>
<dbReference type="VEuPathDB" id="FungiDB:FOXG_22402"/>
<dbReference type="VEuPathDB" id="FungiDB:FOXG_19456"/>
<evidence type="ECO:0000313" key="3">
    <source>
        <dbReference type="EMBL" id="KNB18861.1"/>
    </source>
</evidence>
<evidence type="ECO:0000313" key="1">
    <source>
        <dbReference type="EMBL" id="KNB04917.1"/>
    </source>
</evidence>
<dbReference type="VEuPathDB" id="FungiDB:FOXG_22310"/>
<dbReference type="RefSeq" id="XP_018256906.1">
    <property type="nucleotide sequence ID" value="XM_018402810.1"/>
</dbReference>
<evidence type="ECO:0000313" key="2">
    <source>
        <dbReference type="EMBL" id="KNB18624.1"/>
    </source>
</evidence>
<dbReference type="AlphaFoldDB" id="A0A0J9WM50"/>
<gene>
    <name evidence="1" type="ORF">FOXG_19456</name>
    <name evidence="2" type="ORF">FOXG_22310</name>
    <name evidence="3" type="ORF">FOXG_22402</name>
</gene>
<evidence type="ECO:0000313" key="4">
    <source>
        <dbReference type="Proteomes" id="UP000009097"/>
    </source>
</evidence>
<dbReference type="EMBL" id="DS231728">
    <property type="protein sequence ID" value="KNB18861.1"/>
    <property type="molecule type" value="Genomic_DNA"/>
</dbReference>
<dbReference type="EMBL" id="DS231702">
    <property type="protein sequence ID" value="KNB04917.1"/>
    <property type="molecule type" value="Genomic_DNA"/>
</dbReference>
<dbReference type="Proteomes" id="UP000009097">
    <property type="component" value="Unassembled WGS sequence"/>
</dbReference>
<dbReference type="GeneID" id="28963016"/>
<dbReference type="OrthoDB" id="5110843at2759"/>
<dbReference type="GeneID" id="28963108"/>
<dbReference type="KEGG" id="fox:FOXG_19456"/>